<sequence>MLRNVLMMAATLIAALGLFAAPAGASPYPATDQGRADLAGYCRSQGHTDAVLTGSTAYDWHCRTTDNRLVDIAFDDACLRTVGGHDRIGNFYDPQSVHCWTFSPQPTAPDFTGWCQHRFGYDEAVLLGNTAYDWRCRNTQSGALADIAVWEACLFTLRGHGIDRFRDFYDPRSWECQR</sequence>
<reference evidence="2 3" key="1">
    <citation type="submission" date="2023-05" db="EMBL/GenBank/DDBJ databases">
        <title>Actinoplanes sp. NEAU-A12 genome sequencing.</title>
        <authorList>
            <person name="Wang Z.-S."/>
        </authorList>
    </citation>
    <scope>NUCLEOTIDE SEQUENCE [LARGE SCALE GENOMIC DNA]</scope>
    <source>
        <strain evidence="2 3">NEAU-A12</strain>
    </source>
</reference>
<dbReference type="Proteomes" id="UP001241758">
    <property type="component" value="Unassembled WGS sequence"/>
</dbReference>
<keyword evidence="3" id="KW-1185">Reference proteome</keyword>
<dbReference type="RefSeq" id="WP_282761629.1">
    <property type="nucleotide sequence ID" value="NZ_JASCTH010000012.1"/>
</dbReference>
<comment type="caution">
    <text evidence="2">The sequence shown here is derived from an EMBL/GenBank/DDBJ whole genome shotgun (WGS) entry which is preliminary data.</text>
</comment>
<accession>A0ABT6WM28</accession>
<organism evidence="2 3">
    <name type="scientific">Actinoplanes sandaracinus</name>
    <dbReference type="NCBI Taxonomy" id="3045177"/>
    <lineage>
        <taxon>Bacteria</taxon>
        <taxon>Bacillati</taxon>
        <taxon>Actinomycetota</taxon>
        <taxon>Actinomycetes</taxon>
        <taxon>Micromonosporales</taxon>
        <taxon>Micromonosporaceae</taxon>
        <taxon>Actinoplanes</taxon>
    </lineage>
</organism>
<keyword evidence="1" id="KW-0732">Signal</keyword>
<proteinExistence type="predicted"/>
<evidence type="ECO:0000256" key="1">
    <source>
        <dbReference type="SAM" id="SignalP"/>
    </source>
</evidence>
<evidence type="ECO:0000313" key="3">
    <source>
        <dbReference type="Proteomes" id="UP001241758"/>
    </source>
</evidence>
<gene>
    <name evidence="2" type="ORF">QLQ12_19475</name>
</gene>
<evidence type="ECO:0000313" key="2">
    <source>
        <dbReference type="EMBL" id="MDI6100796.1"/>
    </source>
</evidence>
<name>A0ABT6WM28_9ACTN</name>
<protein>
    <recommendedName>
        <fullName evidence="4">Phospholipase</fullName>
    </recommendedName>
</protein>
<dbReference type="EMBL" id="JASCTH010000012">
    <property type="protein sequence ID" value="MDI6100796.1"/>
    <property type="molecule type" value="Genomic_DNA"/>
</dbReference>
<feature type="signal peptide" evidence="1">
    <location>
        <begin position="1"/>
        <end position="25"/>
    </location>
</feature>
<feature type="chain" id="PRO_5045725702" description="Phospholipase" evidence="1">
    <location>
        <begin position="26"/>
        <end position="178"/>
    </location>
</feature>
<evidence type="ECO:0008006" key="4">
    <source>
        <dbReference type="Google" id="ProtNLM"/>
    </source>
</evidence>